<feature type="domain" description="Exonuclease" evidence="8">
    <location>
        <begin position="362"/>
        <end position="524"/>
    </location>
</feature>
<keyword evidence="6" id="KW-0539">Nucleus</keyword>
<dbReference type="STRING" id="50990.A0A4R5XEN7"/>
<dbReference type="PANTHER" id="PTHR12801">
    <property type="entry name" value="RNA EXONUCLEASE REXO1 / RECO3 FAMILY MEMBER-RELATED"/>
    <property type="match status" value="1"/>
</dbReference>
<dbReference type="GO" id="GO:0010629">
    <property type="term" value="P:negative regulation of gene expression"/>
    <property type="evidence" value="ECO:0007669"/>
    <property type="project" value="UniProtKB-ARBA"/>
</dbReference>
<keyword evidence="5" id="KW-0269">Exonuclease</keyword>
<feature type="region of interest" description="Disordered" evidence="7">
    <location>
        <begin position="35"/>
        <end position="101"/>
    </location>
</feature>
<dbReference type="AlphaFoldDB" id="A0A4R5XEN7"/>
<dbReference type="GO" id="GO:0003676">
    <property type="term" value="F:nucleic acid binding"/>
    <property type="evidence" value="ECO:0007669"/>
    <property type="project" value="InterPro"/>
</dbReference>
<dbReference type="FunFam" id="3.30.420.10:FF:000031">
    <property type="entry name" value="RNA exonuclease 1"/>
    <property type="match status" value="1"/>
</dbReference>
<dbReference type="SUPFAM" id="SSF53098">
    <property type="entry name" value="Ribonuclease H-like"/>
    <property type="match status" value="1"/>
</dbReference>
<evidence type="ECO:0000256" key="7">
    <source>
        <dbReference type="SAM" id="MobiDB-lite"/>
    </source>
</evidence>
<evidence type="ECO:0000256" key="4">
    <source>
        <dbReference type="ARBA" id="ARBA00022801"/>
    </source>
</evidence>
<dbReference type="Gene3D" id="3.30.420.10">
    <property type="entry name" value="Ribonuclease H-like superfamily/Ribonuclease H"/>
    <property type="match status" value="1"/>
</dbReference>
<evidence type="ECO:0000259" key="8">
    <source>
        <dbReference type="SMART" id="SM00479"/>
    </source>
</evidence>
<dbReference type="InterPro" id="IPR047021">
    <property type="entry name" value="REXO1/3/4-like"/>
</dbReference>
<protein>
    <recommendedName>
        <fullName evidence="8">Exonuclease domain-containing protein</fullName>
    </recommendedName>
</protein>
<evidence type="ECO:0000256" key="6">
    <source>
        <dbReference type="ARBA" id="ARBA00023242"/>
    </source>
</evidence>
<dbReference type="SMART" id="SM00479">
    <property type="entry name" value="EXOIII"/>
    <property type="match status" value="1"/>
</dbReference>
<dbReference type="VEuPathDB" id="FungiDB:BD410DRAFT_823665"/>
<sequence>MFSTTGHFQSVPCPNGIHCKRPICIFSHSSETRQPHIPQIPTATPVAPINHPSPSTSTSIPFKRPAASPSPNARLNGANEGPPRKLQKVDSSVRQPTAGPAHVQNAVTPSITFPLHNGVPILRVNPAQSRVAVPVRQAMLKTIYEHFASLYEDILPSNPNLAAEHALAQEENVYNQSTKLTYRNAMISSIASLKKRPKPNSLSHDSVGTDETLLRRKEQRGALQNVQLTSDILSPYVLSREDMKAWGYIVQIPDGPGGDNPSDVGKVKTCERCKQEYRIQARDDADICIFHWGRPYSDRINGDRVRIWKCCSRIVSQGEGCERGPHVFSESEPAQLHSRYPFSPTRQPFADSDGSKSETALDIVVMDCEMVYTTGGIRVARVSVLDGSGKELLDELVKMDDGVEVIDFNTRFSGVTEESHSKAKLSLAGIRRALDSYINSNTIVLGHALENDLKTLRMIHHRCVDTAILFPHRLGLPYRRALRDLAREHLNEVIQAGGEAGHSSVEDSIATLNLVRWFVLNKSNVKKDSSAAPGVVI</sequence>
<keyword evidence="10" id="KW-1185">Reference proteome</keyword>
<dbReference type="OrthoDB" id="8191639at2759"/>
<name>A0A4R5XEN7_9AGAM</name>
<evidence type="ECO:0000256" key="1">
    <source>
        <dbReference type="ARBA" id="ARBA00004123"/>
    </source>
</evidence>
<keyword evidence="3" id="KW-0540">Nuclease</keyword>
<dbReference type="InterPro" id="IPR034922">
    <property type="entry name" value="REX1-like_exo"/>
</dbReference>
<comment type="similarity">
    <text evidence="2">Belongs to the REXO1/REXO3 family.</text>
</comment>
<proteinExistence type="inferred from homology"/>
<organism evidence="9 10">
    <name type="scientific">Rickenella mellea</name>
    <dbReference type="NCBI Taxonomy" id="50990"/>
    <lineage>
        <taxon>Eukaryota</taxon>
        <taxon>Fungi</taxon>
        <taxon>Dikarya</taxon>
        <taxon>Basidiomycota</taxon>
        <taxon>Agaricomycotina</taxon>
        <taxon>Agaricomycetes</taxon>
        <taxon>Hymenochaetales</taxon>
        <taxon>Rickenellaceae</taxon>
        <taxon>Rickenella</taxon>
    </lineage>
</organism>
<evidence type="ECO:0000256" key="5">
    <source>
        <dbReference type="ARBA" id="ARBA00022839"/>
    </source>
</evidence>
<evidence type="ECO:0000256" key="3">
    <source>
        <dbReference type="ARBA" id="ARBA00022722"/>
    </source>
</evidence>
<dbReference type="InterPro" id="IPR013520">
    <property type="entry name" value="Ribonucl_H"/>
</dbReference>
<dbReference type="CDD" id="cd06145">
    <property type="entry name" value="REX1_like"/>
    <property type="match status" value="1"/>
</dbReference>
<dbReference type="GO" id="GO:0004527">
    <property type="term" value="F:exonuclease activity"/>
    <property type="evidence" value="ECO:0007669"/>
    <property type="project" value="UniProtKB-KW"/>
</dbReference>
<dbReference type="InterPro" id="IPR012337">
    <property type="entry name" value="RNaseH-like_sf"/>
</dbReference>
<gene>
    <name evidence="9" type="ORF">BD410DRAFT_823665</name>
</gene>
<reference evidence="9 10" key="1">
    <citation type="submission" date="2018-06" db="EMBL/GenBank/DDBJ databases">
        <title>A transcriptomic atlas of mushroom development highlights an independent origin of complex multicellularity.</title>
        <authorList>
            <consortium name="DOE Joint Genome Institute"/>
            <person name="Krizsan K."/>
            <person name="Almasi E."/>
            <person name="Merenyi Z."/>
            <person name="Sahu N."/>
            <person name="Viragh M."/>
            <person name="Koszo T."/>
            <person name="Mondo S."/>
            <person name="Kiss B."/>
            <person name="Balint B."/>
            <person name="Kues U."/>
            <person name="Barry K."/>
            <person name="Hegedus J.C."/>
            <person name="Henrissat B."/>
            <person name="Johnson J."/>
            <person name="Lipzen A."/>
            <person name="Ohm R."/>
            <person name="Nagy I."/>
            <person name="Pangilinan J."/>
            <person name="Yan J."/>
            <person name="Xiong Y."/>
            <person name="Grigoriev I.V."/>
            <person name="Hibbett D.S."/>
            <person name="Nagy L.G."/>
        </authorList>
    </citation>
    <scope>NUCLEOTIDE SEQUENCE [LARGE SCALE GENOMIC DNA]</scope>
    <source>
        <strain evidence="9 10">SZMC22713</strain>
    </source>
</reference>
<dbReference type="Proteomes" id="UP000294933">
    <property type="component" value="Unassembled WGS sequence"/>
</dbReference>
<comment type="subcellular location">
    <subcellularLocation>
        <location evidence="1">Nucleus</location>
    </subcellularLocation>
</comment>
<dbReference type="PANTHER" id="PTHR12801:SF115">
    <property type="entry name" value="FI18136P1-RELATED"/>
    <property type="match status" value="1"/>
</dbReference>
<dbReference type="InterPro" id="IPR036397">
    <property type="entry name" value="RNaseH_sf"/>
</dbReference>
<evidence type="ECO:0000313" key="10">
    <source>
        <dbReference type="Proteomes" id="UP000294933"/>
    </source>
</evidence>
<evidence type="ECO:0000256" key="2">
    <source>
        <dbReference type="ARBA" id="ARBA00006357"/>
    </source>
</evidence>
<evidence type="ECO:0000313" key="9">
    <source>
        <dbReference type="EMBL" id="TDL29584.1"/>
    </source>
</evidence>
<accession>A0A4R5XEN7</accession>
<dbReference type="GO" id="GO:0005634">
    <property type="term" value="C:nucleus"/>
    <property type="evidence" value="ECO:0007669"/>
    <property type="project" value="UniProtKB-SubCell"/>
</dbReference>
<dbReference type="EMBL" id="ML170156">
    <property type="protein sequence ID" value="TDL29584.1"/>
    <property type="molecule type" value="Genomic_DNA"/>
</dbReference>
<keyword evidence="4" id="KW-0378">Hydrolase</keyword>